<protein>
    <recommendedName>
        <fullName evidence="1">Thioredoxin domain-containing protein</fullName>
    </recommendedName>
</protein>
<dbReference type="InterPro" id="IPR013766">
    <property type="entry name" value="Thioredoxin_domain"/>
</dbReference>
<reference evidence="2" key="2">
    <citation type="submission" date="2020-09" db="EMBL/GenBank/DDBJ databases">
        <authorList>
            <person name="Sun Q."/>
            <person name="Zhou Y."/>
        </authorList>
    </citation>
    <scope>NUCLEOTIDE SEQUENCE</scope>
    <source>
        <strain evidence="2">CGMCC 1.15290</strain>
    </source>
</reference>
<keyword evidence="3" id="KW-1185">Reference proteome</keyword>
<proteinExistence type="predicted"/>
<dbReference type="InterPro" id="IPR013740">
    <property type="entry name" value="Redoxin"/>
</dbReference>
<dbReference type="Proteomes" id="UP000627292">
    <property type="component" value="Unassembled WGS sequence"/>
</dbReference>
<dbReference type="SUPFAM" id="SSF52833">
    <property type="entry name" value="Thioredoxin-like"/>
    <property type="match status" value="1"/>
</dbReference>
<dbReference type="PANTHER" id="PTHR42852">
    <property type="entry name" value="THIOL:DISULFIDE INTERCHANGE PROTEIN DSBE"/>
    <property type="match status" value="1"/>
</dbReference>
<dbReference type="EMBL" id="BMIB01000001">
    <property type="protein sequence ID" value="GGH56860.1"/>
    <property type="molecule type" value="Genomic_DNA"/>
</dbReference>
<reference evidence="2" key="1">
    <citation type="journal article" date="2014" name="Int. J. Syst. Evol. Microbiol.">
        <title>Complete genome sequence of Corynebacterium casei LMG S-19264T (=DSM 44701T), isolated from a smear-ripened cheese.</title>
        <authorList>
            <consortium name="US DOE Joint Genome Institute (JGI-PGF)"/>
            <person name="Walter F."/>
            <person name="Albersmeier A."/>
            <person name="Kalinowski J."/>
            <person name="Ruckert C."/>
        </authorList>
    </citation>
    <scope>NUCLEOTIDE SEQUENCE</scope>
    <source>
        <strain evidence="2">CGMCC 1.15290</strain>
    </source>
</reference>
<dbReference type="PROSITE" id="PS51352">
    <property type="entry name" value="THIOREDOXIN_2"/>
    <property type="match status" value="1"/>
</dbReference>
<dbReference type="Gene3D" id="3.40.30.10">
    <property type="entry name" value="Glutaredoxin"/>
    <property type="match status" value="1"/>
</dbReference>
<evidence type="ECO:0000313" key="2">
    <source>
        <dbReference type="EMBL" id="GGH56860.1"/>
    </source>
</evidence>
<dbReference type="InterPro" id="IPR036249">
    <property type="entry name" value="Thioredoxin-like_sf"/>
</dbReference>
<evidence type="ECO:0000259" key="1">
    <source>
        <dbReference type="PROSITE" id="PS51352"/>
    </source>
</evidence>
<dbReference type="Pfam" id="PF08534">
    <property type="entry name" value="Redoxin"/>
    <property type="match status" value="1"/>
</dbReference>
<feature type="domain" description="Thioredoxin" evidence="1">
    <location>
        <begin position="18"/>
        <end position="159"/>
    </location>
</feature>
<sequence>MLALPLALTAQEDTTTLIHTGDTVPSFTFETEKGKKVRIEDYRGKLVWINLFATWCPPCNAELPEAQKVWDKYKANPRFAFFVFGRQENWDKLLPYKAKKGFTFPILPDADRAIFSRFATQFIPRNILVDEKGTILFESKGFEPKEFEALVKLIEEHLK</sequence>
<dbReference type="PANTHER" id="PTHR42852:SF17">
    <property type="entry name" value="THIOREDOXIN-LIKE PROTEIN HI_1115"/>
    <property type="match status" value="1"/>
</dbReference>
<gene>
    <name evidence="2" type="ORF">GCM10011379_00910</name>
</gene>
<comment type="caution">
    <text evidence="2">The sequence shown here is derived from an EMBL/GenBank/DDBJ whole genome shotgun (WGS) entry which is preliminary data.</text>
</comment>
<dbReference type="InterPro" id="IPR050553">
    <property type="entry name" value="Thioredoxin_ResA/DsbE_sf"/>
</dbReference>
<dbReference type="CDD" id="cd02966">
    <property type="entry name" value="TlpA_like_family"/>
    <property type="match status" value="1"/>
</dbReference>
<dbReference type="GO" id="GO:0016491">
    <property type="term" value="F:oxidoreductase activity"/>
    <property type="evidence" value="ECO:0007669"/>
    <property type="project" value="InterPro"/>
</dbReference>
<name>A0A917IM69_9BACT</name>
<evidence type="ECO:0000313" key="3">
    <source>
        <dbReference type="Proteomes" id="UP000627292"/>
    </source>
</evidence>
<accession>A0A917IM69</accession>
<organism evidence="2 3">
    <name type="scientific">Filimonas zeae</name>
    <dbReference type="NCBI Taxonomy" id="1737353"/>
    <lineage>
        <taxon>Bacteria</taxon>
        <taxon>Pseudomonadati</taxon>
        <taxon>Bacteroidota</taxon>
        <taxon>Chitinophagia</taxon>
        <taxon>Chitinophagales</taxon>
        <taxon>Chitinophagaceae</taxon>
        <taxon>Filimonas</taxon>
    </lineage>
</organism>
<dbReference type="AlphaFoldDB" id="A0A917IM69"/>